<dbReference type="EMBL" id="JACHLN010000005">
    <property type="protein sequence ID" value="MBB4841453.1"/>
    <property type="molecule type" value="Genomic_DNA"/>
</dbReference>
<dbReference type="RefSeq" id="WP_184171244.1">
    <property type="nucleotide sequence ID" value="NZ_JACHLN010000005.1"/>
</dbReference>
<proteinExistence type="predicted"/>
<dbReference type="InterPro" id="IPR027383">
    <property type="entry name" value="Znf_put"/>
</dbReference>
<dbReference type="Pfam" id="PF13490">
    <property type="entry name" value="zf-HC2"/>
    <property type="match status" value="1"/>
</dbReference>
<keyword evidence="3" id="KW-1185">Reference proteome</keyword>
<dbReference type="AlphaFoldDB" id="A0A7W7K698"/>
<name>A0A7W7K698_9SPHN</name>
<evidence type="ECO:0000259" key="1">
    <source>
        <dbReference type="Pfam" id="PF13490"/>
    </source>
</evidence>
<evidence type="ECO:0000313" key="2">
    <source>
        <dbReference type="EMBL" id="MBB4841453.1"/>
    </source>
</evidence>
<dbReference type="Gene3D" id="1.10.10.1320">
    <property type="entry name" value="Anti-sigma factor, zinc-finger domain"/>
    <property type="match status" value="1"/>
</dbReference>
<evidence type="ECO:0000313" key="3">
    <source>
        <dbReference type="Proteomes" id="UP000575241"/>
    </source>
</evidence>
<accession>A0A7W7K698</accession>
<dbReference type="Proteomes" id="UP000575241">
    <property type="component" value="Unassembled WGS sequence"/>
</dbReference>
<gene>
    <name evidence="2" type="ORF">HNP52_004555</name>
</gene>
<reference evidence="2 3" key="1">
    <citation type="submission" date="2020-08" db="EMBL/GenBank/DDBJ databases">
        <title>Functional genomics of gut bacteria from endangered species of beetles.</title>
        <authorList>
            <person name="Carlos-Shanley C."/>
        </authorList>
    </citation>
    <scope>NUCLEOTIDE SEQUENCE [LARGE SCALE GENOMIC DNA]</scope>
    <source>
        <strain evidence="2 3">S00224</strain>
    </source>
</reference>
<sequence length="230" mass="24001">MSIDPEMLMAYADGELSPLEARRVERAIAADPALGEEVARHRALRARLSGHFAPVAEEPVPDRLAALLRSNSNVVALPVRKPARRIPGWTRWGGAIAASLVLGLFIGQGLQDPGVVRTHGGQLYAAGTLAGALDQQLASNAGAVQVPISFRDARGSYCRVFTSATADGIACRDSQGWALRQTRAGSSAAKTDYAQAGSTDPALMAAAQEMMAGDPLDAGAEAKAKASGWK</sequence>
<comment type="caution">
    <text evidence="2">The sequence shown here is derived from an EMBL/GenBank/DDBJ whole genome shotgun (WGS) entry which is preliminary data.</text>
</comment>
<organism evidence="2 3">
    <name type="scientific">Sphingomonas kyeonggiensis</name>
    <dbReference type="NCBI Taxonomy" id="1268553"/>
    <lineage>
        <taxon>Bacteria</taxon>
        <taxon>Pseudomonadati</taxon>
        <taxon>Pseudomonadota</taxon>
        <taxon>Alphaproteobacteria</taxon>
        <taxon>Sphingomonadales</taxon>
        <taxon>Sphingomonadaceae</taxon>
        <taxon>Sphingomonas</taxon>
    </lineage>
</organism>
<feature type="domain" description="Putative zinc-finger" evidence="1">
    <location>
        <begin position="6"/>
        <end position="29"/>
    </location>
</feature>
<dbReference type="InterPro" id="IPR041916">
    <property type="entry name" value="Anti_sigma_zinc_sf"/>
</dbReference>
<protein>
    <recommendedName>
        <fullName evidence="1">Putative zinc-finger domain-containing protein</fullName>
    </recommendedName>
</protein>